<sequence length="121" mass="14534">MQTITIKDYPLLLDIFNEYWSIKTQEYHLISVTKVIFMYKIINIQEFPTRLSRATLPKQTFTFKGYELPNTMDCTEWGEYKFTSNYLSAIVQKPKSKAYYSVIFKEQIVELKIGEKILFYW</sequence>
<dbReference type="GeneID" id="36938719"/>
<accession>A0A2S0S4D7</accession>
<dbReference type="AlphaFoldDB" id="A0A2S0S4D7"/>
<gene>
    <name evidence="1" type="primary">orf121</name>
</gene>
<evidence type="ECO:0000313" key="1">
    <source>
        <dbReference type="EMBL" id="AWA82206.1"/>
    </source>
</evidence>
<keyword evidence="1" id="KW-0496">Mitochondrion</keyword>
<protein>
    <submittedName>
        <fullName evidence="1">Uncharacterized protein</fullName>
    </submittedName>
</protein>
<reference evidence="1" key="1">
    <citation type="journal article" date="2018" name="Int. J. Biol. Macromol.">
        <title>Characterization of the mitochondrial genomes of three species in the ectomycorrhizal genus Cantharellus and phylogeny of Agaricomycetes.</title>
        <authorList>
            <person name="Li Q."/>
            <person name="Liao M."/>
            <person name="Yang M."/>
            <person name="Xiong C."/>
            <person name="Jin X."/>
            <person name="Chen Z."/>
            <person name="Huang W."/>
        </authorList>
    </citation>
    <scope>NUCLEOTIDE SEQUENCE</scope>
    <source>
        <strain evidence="1">S144</strain>
    </source>
</reference>
<organism evidence="1">
    <name type="scientific">Cantharellus lutescens</name>
    <dbReference type="NCBI Taxonomy" id="104198"/>
    <lineage>
        <taxon>Eukaryota</taxon>
        <taxon>Fungi</taxon>
        <taxon>Dikarya</taxon>
        <taxon>Basidiomycota</taxon>
        <taxon>Agaricomycotina</taxon>
        <taxon>Agaricomycetes</taxon>
        <taxon>Cantharellales</taxon>
        <taxon>Hydnaceae</taxon>
        <taxon>Cantharellus</taxon>
    </lineage>
</organism>
<dbReference type="RefSeq" id="YP_009486081.1">
    <property type="nucleotide sequence ID" value="NC_037757.1"/>
</dbReference>
<proteinExistence type="predicted"/>
<name>A0A2S0S4D7_9AGAM</name>
<geneLocation type="mitochondrion" evidence="1"/>
<dbReference type="EMBL" id="MG602719">
    <property type="protein sequence ID" value="AWA82206.1"/>
    <property type="molecule type" value="Genomic_DNA"/>
</dbReference>